<sequence>MINYYYANLKILYCFYELVKTVSDVAMSLLPGSKLFKGMDYLAKGKTFEKTQETYGGLNKRIKAAKDRFFTKPQRGQGESGGSDEVNVNMVVLPN</sequence>
<dbReference type="EMBL" id="FOXB01000013">
    <property type="protein sequence ID" value="SFP28814.1"/>
    <property type="molecule type" value="Genomic_DNA"/>
</dbReference>
<organism evidence="2 3">
    <name type="scientific">Hydrogenimonas thermophila</name>
    <dbReference type="NCBI Taxonomy" id="223786"/>
    <lineage>
        <taxon>Bacteria</taxon>
        <taxon>Pseudomonadati</taxon>
        <taxon>Campylobacterota</taxon>
        <taxon>Epsilonproteobacteria</taxon>
        <taxon>Campylobacterales</taxon>
        <taxon>Hydrogenimonadaceae</taxon>
        <taxon>Hydrogenimonas</taxon>
    </lineage>
</organism>
<accession>A0A1I5P3Y9</accession>
<evidence type="ECO:0000256" key="1">
    <source>
        <dbReference type="SAM" id="MobiDB-lite"/>
    </source>
</evidence>
<dbReference type="STRING" id="223786.SAMN05216234_11344"/>
<reference evidence="2 3" key="1">
    <citation type="submission" date="2016-10" db="EMBL/GenBank/DDBJ databases">
        <authorList>
            <person name="de Groot N.N."/>
        </authorList>
    </citation>
    <scope>NUCLEOTIDE SEQUENCE [LARGE SCALE GENOMIC DNA]</scope>
    <source>
        <strain evidence="2 3">EP1-55-1</strain>
    </source>
</reference>
<feature type="region of interest" description="Disordered" evidence="1">
    <location>
        <begin position="72"/>
        <end position="95"/>
    </location>
</feature>
<evidence type="ECO:0000313" key="3">
    <source>
        <dbReference type="Proteomes" id="UP000199227"/>
    </source>
</evidence>
<keyword evidence="3" id="KW-1185">Reference proteome</keyword>
<name>A0A1I5P3Y9_9BACT</name>
<dbReference type="RefSeq" id="WP_143089698.1">
    <property type="nucleotide sequence ID" value="NZ_FOXB01000013.1"/>
</dbReference>
<proteinExistence type="predicted"/>
<gene>
    <name evidence="2" type="ORF">SAMN05216234_11344</name>
</gene>
<evidence type="ECO:0000313" key="2">
    <source>
        <dbReference type="EMBL" id="SFP28814.1"/>
    </source>
</evidence>
<protein>
    <submittedName>
        <fullName evidence="2">Uncharacterized protein</fullName>
    </submittedName>
</protein>
<dbReference type="AlphaFoldDB" id="A0A1I5P3Y9"/>
<dbReference type="Proteomes" id="UP000199227">
    <property type="component" value="Unassembled WGS sequence"/>
</dbReference>